<keyword evidence="4 6" id="KW-0802">TPR repeat</keyword>
<evidence type="ECO:0000256" key="3">
    <source>
        <dbReference type="ARBA" id="ARBA00022737"/>
    </source>
</evidence>
<keyword evidence="10" id="KW-1185">Reference proteome</keyword>
<organism evidence="9 10">
    <name type="scientific">Planktosalinus lacus</name>
    <dbReference type="NCBI Taxonomy" id="1526573"/>
    <lineage>
        <taxon>Bacteria</taxon>
        <taxon>Pseudomonadati</taxon>
        <taxon>Bacteroidota</taxon>
        <taxon>Flavobacteriia</taxon>
        <taxon>Flavobacteriales</taxon>
        <taxon>Flavobacteriaceae</taxon>
        <taxon>Planktosalinus</taxon>
    </lineage>
</organism>
<evidence type="ECO:0000256" key="6">
    <source>
        <dbReference type="PROSITE-ProRule" id="PRU00339"/>
    </source>
</evidence>
<evidence type="ECO:0000313" key="10">
    <source>
        <dbReference type="Proteomes" id="UP000652231"/>
    </source>
</evidence>
<protein>
    <recommendedName>
        <fullName evidence="11">Tetratricopeptide repeat protein</fullName>
    </recommendedName>
</protein>
<keyword evidence="3" id="KW-0677">Repeat</keyword>
<comment type="subcellular location">
    <subcellularLocation>
        <location evidence="1">Cytoplasm</location>
    </subcellularLocation>
</comment>
<dbReference type="Gene3D" id="1.25.40.10">
    <property type="entry name" value="Tetratricopeptide repeat domain"/>
    <property type="match status" value="2"/>
</dbReference>
<evidence type="ECO:0000256" key="5">
    <source>
        <dbReference type="ARBA" id="ARBA00038253"/>
    </source>
</evidence>
<comment type="caution">
    <text evidence="9">The sequence shown here is derived from an EMBL/GenBank/DDBJ whole genome shotgun (WGS) entry which is preliminary data.</text>
</comment>
<feature type="coiled-coil region" evidence="7">
    <location>
        <begin position="388"/>
        <end position="429"/>
    </location>
</feature>
<dbReference type="InterPro" id="IPR051476">
    <property type="entry name" value="Bac_ResReg_Asp_Phosphatase"/>
</dbReference>
<reference evidence="9" key="1">
    <citation type="journal article" date="2014" name="Int. J. Syst. Evol. Microbiol.">
        <title>Complete genome sequence of Corynebacterium casei LMG S-19264T (=DSM 44701T), isolated from a smear-ripened cheese.</title>
        <authorList>
            <consortium name="US DOE Joint Genome Institute (JGI-PGF)"/>
            <person name="Walter F."/>
            <person name="Albersmeier A."/>
            <person name="Kalinowski J."/>
            <person name="Ruckert C."/>
        </authorList>
    </citation>
    <scope>NUCLEOTIDE SEQUENCE</scope>
    <source>
        <strain evidence="9">CGMCC 1.12924</strain>
    </source>
</reference>
<keyword evidence="8" id="KW-1133">Transmembrane helix</keyword>
<dbReference type="PROSITE" id="PS50005">
    <property type="entry name" value="TPR"/>
    <property type="match status" value="3"/>
</dbReference>
<evidence type="ECO:0000313" key="9">
    <source>
        <dbReference type="EMBL" id="GGD84599.1"/>
    </source>
</evidence>
<name>A0A8J2V850_9FLAO</name>
<accession>A0A8J2V850</accession>
<dbReference type="AlphaFoldDB" id="A0A8J2V850"/>
<dbReference type="SMART" id="SM00028">
    <property type="entry name" value="TPR"/>
    <property type="match status" value="5"/>
</dbReference>
<dbReference type="Proteomes" id="UP000652231">
    <property type="component" value="Unassembled WGS sequence"/>
</dbReference>
<dbReference type="SUPFAM" id="SSF48452">
    <property type="entry name" value="TPR-like"/>
    <property type="match status" value="2"/>
</dbReference>
<gene>
    <name evidence="9" type="ORF">GCM10011312_05770</name>
</gene>
<evidence type="ECO:0000256" key="1">
    <source>
        <dbReference type="ARBA" id="ARBA00004496"/>
    </source>
</evidence>
<dbReference type="Pfam" id="PF13181">
    <property type="entry name" value="TPR_8"/>
    <property type="match status" value="1"/>
</dbReference>
<dbReference type="GO" id="GO:0003677">
    <property type="term" value="F:DNA binding"/>
    <property type="evidence" value="ECO:0007669"/>
    <property type="project" value="InterPro"/>
</dbReference>
<comment type="similarity">
    <text evidence="5">Belongs to the Rap family.</text>
</comment>
<dbReference type="GO" id="GO:0006355">
    <property type="term" value="P:regulation of DNA-templated transcription"/>
    <property type="evidence" value="ECO:0007669"/>
    <property type="project" value="InterPro"/>
</dbReference>
<sequence>MFQKWNNRWDSSHKKILHTFISANYHVLKELILLIVFFFVGSIPVLSQNQNAIDSLQQVILETKNTTVKMKAYRELFSMVYDRDMERADRIIDSMELASEHDDFVGLGHLNQVKAVFFARNSELDSSEYYFKQAVSWFDKGGDLENKSGSLGSLGNNYRRKGDFENAAASTIHALRLKDTLGLEEIFKAKDYLSLGNINSEVRNFQASNEYFFNAISIYEAEGNQQFVAHLNTNIGMNYNHLKDFDRAEEYLLKAIAFYEENNLDYYLMSAYNALANVYKNTDKTVLAIEYFKQVLSLSEQLNATELKAIATLNLGVMSQKTGNYRQAESYLLEALELNKETGSLYTLSSNYDILANVYTDLNDFENAYQYSRLYQNLNDSISGIETKAAIKELEKKYETERKEAELALQEEEIKNLNQEIEISNLNKTLYGIGLISMISIAGLILLVYRQRIKRNRLAYEKQQAIYKQELDFKQRELASQTLQILQKNTFINEFDQRIHHVVKNPEATEKELRRLKQLIKTHMAEEKDWEVFKTYFTEVHQDFEQNLKNKAPTVTEKEVRLASFLRMNLNTKEIATILNVLPDTILKSKYRLKKKLQLPSEEDLISFIKSV</sequence>
<keyword evidence="8" id="KW-0472">Membrane</keyword>
<dbReference type="PANTHER" id="PTHR46630">
    <property type="entry name" value="TETRATRICOPEPTIDE REPEAT PROTEIN 29"/>
    <property type="match status" value="1"/>
</dbReference>
<dbReference type="SUPFAM" id="SSF46894">
    <property type="entry name" value="C-terminal effector domain of the bipartite response regulators"/>
    <property type="match status" value="1"/>
</dbReference>
<keyword evidence="2" id="KW-0963">Cytoplasm</keyword>
<keyword evidence="8" id="KW-0812">Transmembrane</keyword>
<evidence type="ECO:0008006" key="11">
    <source>
        <dbReference type="Google" id="ProtNLM"/>
    </source>
</evidence>
<dbReference type="PANTHER" id="PTHR46630:SF1">
    <property type="entry name" value="TETRATRICOPEPTIDE REPEAT PROTEIN 29"/>
    <property type="match status" value="1"/>
</dbReference>
<feature type="repeat" description="TPR" evidence="6">
    <location>
        <begin position="229"/>
        <end position="262"/>
    </location>
</feature>
<evidence type="ECO:0000256" key="8">
    <source>
        <dbReference type="SAM" id="Phobius"/>
    </source>
</evidence>
<dbReference type="InterPro" id="IPR016032">
    <property type="entry name" value="Sig_transdc_resp-reg_C-effctor"/>
</dbReference>
<dbReference type="EMBL" id="BMGK01000002">
    <property type="protein sequence ID" value="GGD84599.1"/>
    <property type="molecule type" value="Genomic_DNA"/>
</dbReference>
<feature type="transmembrane region" description="Helical" evidence="8">
    <location>
        <begin position="31"/>
        <end position="47"/>
    </location>
</feature>
<feature type="repeat" description="TPR" evidence="6">
    <location>
        <begin position="269"/>
        <end position="302"/>
    </location>
</feature>
<dbReference type="InterPro" id="IPR011990">
    <property type="entry name" value="TPR-like_helical_dom_sf"/>
</dbReference>
<feature type="repeat" description="TPR" evidence="6">
    <location>
        <begin position="309"/>
        <end position="342"/>
    </location>
</feature>
<evidence type="ECO:0000256" key="7">
    <source>
        <dbReference type="SAM" id="Coils"/>
    </source>
</evidence>
<reference evidence="9" key="2">
    <citation type="submission" date="2020-09" db="EMBL/GenBank/DDBJ databases">
        <authorList>
            <person name="Sun Q."/>
            <person name="Zhou Y."/>
        </authorList>
    </citation>
    <scope>NUCLEOTIDE SEQUENCE</scope>
    <source>
        <strain evidence="9">CGMCC 1.12924</strain>
    </source>
</reference>
<keyword evidence="7" id="KW-0175">Coiled coil</keyword>
<dbReference type="Gene3D" id="1.10.10.10">
    <property type="entry name" value="Winged helix-like DNA-binding domain superfamily/Winged helix DNA-binding domain"/>
    <property type="match status" value="1"/>
</dbReference>
<dbReference type="InterPro" id="IPR019734">
    <property type="entry name" value="TPR_rpt"/>
</dbReference>
<dbReference type="Pfam" id="PF13424">
    <property type="entry name" value="TPR_12"/>
    <property type="match status" value="1"/>
</dbReference>
<proteinExistence type="inferred from homology"/>
<evidence type="ECO:0000256" key="4">
    <source>
        <dbReference type="ARBA" id="ARBA00022803"/>
    </source>
</evidence>
<feature type="transmembrane region" description="Helical" evidence="8">
    <location>
        <begin position="430"/>
        <end position="449"/>
    </location>
</feature>
<dbReference type="InterPro" id="IPR036388">
    <property type="entry name" value="WH-like_DNA-bd_sf"/>
</dbReference>
<evidence type="ECO:0000256" key="2">
    <source>
        <dbReference type="ARBA" id="ARBA00022490"/>
    </source>
</evidence>
<dbReference type="GO" id="GO:0005737">
    <property type="term" value="C:cytoplasm"/>
    <property type="evidence" value="ECO:0007669"/>
    <property type="project" value="UniProtKB-SubCell"/>
</dbReference>